<evidence type="ECO:0000313" key="3">
    <source>
        <dbReference type="Proteomes" id="UP001174934"/>
    </source>
</evidence>
<evidence type="ECO:0000256" key="1">
    <source>
        <dbReference type="SAM" id="MobiDB-lite"/>
    </source>
</evidence>
<feature type="compositionally biased region" description="Polar residues" evidence="1">
    <location>
        <begin position="18"/>
        <end position="36"/>
    </location>
</feature>
<comment type="caution">
    <text evidence="2">The sequence shown here is derived from an EMBL/GenBank/DDBJ whole genome shotgun (WGS) entry which is preliminary data.</text>
</comment>
<accession>A0AA39X1X5</accession>
<keyword evidence="3" id="KW-1185">Reference proteome</keyword>
<protein>
    <submittedName>
        <fullName evidence="2">Uncharacterized protein</fullName>
    </submittedName>
</protein>
<organism evidence="2 3">
    <name type="scientific">Bombardia bombarda</name>
    <dbReference type="NCBI Taxonomy" id="252184"/>
    <lineage>
        <taxon>Eukaryota</taxon>
        <taxon>Fungi</taxon>
        <taxon>Dikarya</taxon>
        <taxon>Ascomycota</taxon>
        <taxon>Pezizomycotina</taxon>
        <taxon>Sordariomycetes</taxon>
        <taxon>Sordariomycetidae</taxon>
        <taxon>Sordariales</taxon>
        <taxon>Lasiosphaeriaceae</taxon>
        <taxon>Bombardia</taxon>
    </lineage>
</organism>
<name>A0AA39X1X5_9PEZI</name>
<dbReference type="AlphaFoldDB" id="A0AA39X1X5"/>
<proteinExistence type="predicted"/>
<reference evidence="2" key="1">
    <citation type="submission" date="2023-06" db="EMBL/GenBank/DDBJ databases">
        <title>Genome-scale phylogeny and comparative genomics of the fungal order Sordariales.</title>
        <authorList>
            <consortium name="Lawrence Berkeley National Laboratory"/>
            <person name="Hensen N."/>
            <person name="Bonometti L."/>
            <person name="Westerberg I."/>
            <person name="Brannstrom I.O."/>
            <person name="Guillou S."/>
            <person name="Cros-Aarteil S."/>
            <person name="Calhoun S."/>
            <person name="Haridas S."/>
            <person name="Kuo A."/>
            <person name="Mondo S."/>
            <person name="Pangilinan J."/>
            <person name="Riley R."/>
            <person name="LaButti K."/>
            <person name="Andreopoulos B."/>
            <person name="Lipzen A."/>
            <person name="Chen C."/>
            <person name="Yanf M."/>
            <person name="Daum C."/>
            <person name="Ng V."/>
            <person name="Clum A."/>
            <person name="Steindorff A."/>
            <person name="Ohm R."/>
            <person name="Martin F."/>
            <person name="Silar P."/>
            <person name="Natvig D."/>
            <person name="Lalanne C."/>
            <person name="Gautier V."/>
            <person name="Ament-velasquez S.L."/>
            <person name="Kruys A."/>
            <person name="Hutchinson M.I."/>
            <person name="Powell A.J."/>
            <person name="Barry K."/>
            <person name="Miller A.N."/>
            <person name="Grigoriev I.V."/>
            <person name="Debuchy R."/>
            <person name="Gladieux P."/>
            <person name="Thoren M.H."/>
            <person name="Johannesson H."/>
        </authorList>
    </citation>
    <scope>NUCLEOTIDE SEQUENCE</scope>
    <source>
        <strain evidence="2">SMH3391-2</strain>
    </source>
</reference>
<feature type="region of interest" description="Disordered" evidence="1">
    <location>
        <begin position="18"/>
        <end position="41"/>
    </location>
</feature>
<sequence>MCADKQWGCMAAAWPYSHPTSVESTSGDNETLTGQPRSFRPPQMVLGGAIGDGRVSVELAVTRVTVTHDGNARLVVDAVPRLVRFLSSTDLDSKSRHKKRCIMYGRAAVHIPLDILLRADLCLLTRDSIRSVQTEIGRNWRIKRDGRTKCKRATPDPEGNKACDCSPEPGNKAPLSAQFGVWQFPCTLRGIGSAVKGRIKAPRIYTTIHSSKVWTQQSQEAVEFVEFEEFEFTHRPDVTAVTAVAAAAPTH</sequence>
<dbReference type="EMBL" id="JAULSR010000003">
    <property type="protein sequence ID" value="KAK0625305.1"/>
    <property type="molecule type" value="Genomic_DNA"/>
</dbReference>
<dbReference type="Proteomes" id="UP001174934">
    <property type="component" value="Unassembled WGS sequence"/>
</dbReference>
<gene>
    <name evidence="2" type="ORF">B0T17DRAFT_508305</name>
</gene>
<evidence type="ECO:0000313" key="2">
    <source>
        <dbReference type="EMBL" id="KAK0625305.1"/>
    </source>
</evidence>